<dbReference type="SUPFAM" id="SSF50978">
    <property type="entry name" value="WD40 repeat-like"/>
    <property type="match status" value="1"/>
</dbReference>
<dbReference type="Pfam" id="PF00400">
    <property type="entry name" value="WD40"/>
    <property type="match status" value="7"/>
</dbReference>
<evidence type="ECO:0000256" key="2">
    <source>
        <dbReference type="ARBA" id="ARBA00022737"/>
    </source>
</evidence>
<reference evidence="7" key="1">
    <citation type="submission" date="2025-08" db="UniProtKB">
        <authorList>
            <consortium name="RefSeq"/>
        </authorList>
    </citation>
    <scope>IDENTIFICATION</scope>
    <source>
        <tissue evidence="7">Gonads</tissue>
    </source>
</reference>
<dbReference type="InterPro" id="IPR050995">
    <property type="entry name" value="WD-F-box_domain-protein"/>
</dbReference>
<dbReference type="PANTHER" id="PTHR14604">
    <property type="entry name" value="WD40 REPEAT PF20"/>
    <property type="match status" value="1"/>
</dbReference>
<dbReference type="PROSITE" id="PS00678">
    <property type="entry name" value="WD_REPEATS_1"/>
    <property type="match status" value="2"/>
</dbReference>
<feature type="compositionally biased region" description="Basic and acidic residues" evidence="5">
    <location>
        <begin position="50"/>
        <end position="62"/>
    </location>
</feature>
<dbReference type="FunFam" id="2.130.10.10:FF:001413">
    <property type="entry name" value="sperm-associated antigen 16 protein"/>
    <property type="match status" value="1"/>
</dbReference>
<sequence length="615" mass="69476">MAAEDRAFYLEHQEIVYESDEDYQYEEVPIDEDFVELDDDLDAAVRTIRESQEDTQATEKKSAPPRASVSTKPEVVDDFVRNFLVKMNLYKTLDYFQTEWYELQQKGELNEEDIGVVPDIYTKNQQLDSEVKHLRKEVDKYKEAALKAKDTYVKLRKERDYHRMHHKRVVQEKNKLITDIKRLKKHYTSYEPTLRQLKQKYEVAMKEKMLTKLERDRAMGQVTGLQSTLRNMEAYRGTSAEKTSELSARSTRLCEKGTVLYVDKEGRGPTQRAVAEERRRSKTMEESLPPTSSHPNDTPFPPDTGVNPYLTQVKAPSGHLTRTGGFRLSTTFQAHSNAVSSVAVHPRKQILATTSDDHTWKLWAIPSGDIIMTGEGHTDWVSDCDFHPSGAKLATASGDTTVKIWDFAKAECVHTFMDHTHAVWGCSWHSCGDFLATCSMDNTSKVWDLNSLRCRFTLRGHADSVNSIEFLPFSNTLATCSADKTLSLWDARTGLCAQTFYGHMHSINHCVFNLKGDTIASCDSYGIIKLWDVRTVAPMTTIDVGPYPANRVAFDPSGMVLAIGSNDATIKMYEVATGQITPLVGHEDGVQGLVFDKKGDYLVSGGSDLTVRIWS</sequence>
<evidence type="ECO:0000256" key="5">
    <source>
        <dbReference type="SAM" id="MobiDB-lite"/>
    </source>
</evidence>
<dbReference type="InParanoid" id="A0A1S3JB06"/>
<feature type="coiled-coil region" evidence="4">
    <location>
        <begin position="124"/>
        <end position="158"/>
    </location>
</feature>
<dbReference type="PROSITE" id="PS50082">
    <property type="entry name" value="WD_REPEATS_2"/>
    <property type="match status" value="6"/>
</dbReference>
<dbReference type="GeneID" id="106171687"/>
<dbReference type="OrthoDB" id="538223at2759"/>
<keyword evidence="2" id="KW-0677">Repeat</keyword>
<feature type="repeat" description="WD" evidence="3">
    <location>
        <begin position="500"/>
        <end position="541"/>
    </location>
</feature>
<keyword evidence="4" id="KW-0175">Coiled coil</keyword>
<gene>
    <name evidence="7" type="primary">LOC106171687</name>
</gene>
<dbReference type="STRING" id="7574.A0A1S3JB06"/>
<dbReference type="PRINTS" id="PR00320">
    <property type="entry name" value="GPROTEINBRPT"/>
</dbReference>
<evidence type="ECO:0000313" key="6">
    <source>
        <dbReference type="Proteomes" id="UP000085678"/>
    </source>
</evidence>
<dbReference type="SMART" id="SM00320">
    <property type="entry name" value="WD40"/>
    <property type="match status" value="7"/>
</dbReference>
<feature type="compositionally biased region" description="Basic and acidic residues" evidence="5">
    <location>
        <begin position="274"/>
        <end position="285"/>
    </location>
</feature>
<dbReference type="AlphaFoldDB" id="A0A1S3JB06"/>
<evidence type="ECO:0000313" key="7">
    <source>
        <dbReference type="RefSeq" id="XP_013407585.1"/>
    </source>
</evidence>
<feature type="repeat" description="WD" evidence="3">
    <location>
        <begin position="332"/>
        <end position="373"/>
    </location>
</feature>
<evidence type="ECO:0000256" key="1">
    <source>
        <dbReference type="ARBA" id="ARBA00022574"/>
    </source>
</evidence>
<dbReference type="GO" id="GO:0035082">
    <property type="term" value="P:axoneme assembly"/>
    <property type="evidence" value="ECO:0007669"/>
    <property type="project" value="TreeGrafter"/>
</dbReference>
<keyword evidence="6" id="KW-1185">Reference proteome</keyword>
<dbReference type="GO" id="GO:1990716">
    <property type="term" value="C:axonemal central apparatus"/>
    <property type="evidence" value="ECO:0007669"/>
    <property type="project" value="TreeGrafter"/>
</dbReference>
<organism evidence="6 7">
    <name type="scientific">Lingula anatina</name>
    <name type="common">Brachiopod</name>
    <name type="synonym">Lingula unguis</name>
    <dbReference type="NCBI Taxonomy" id="7574"/>
    <lineage>
        <taxon>Eukaryota</taxon>
        <taxon>Metazoa</taxon>
        <taxon>Spiralia</taxon>
        <taxon>Lophotrochozoa</taxon>
        <taxon>Brachiopoda</taxon>
        <taxon>Linguliformea</taxon>
        <taxon>Lingulata</taxon>
        <taxon>Lingulida</taxon>
        <taxon>Linguloidea</taxon>
        <taxon>Lingulidae</taxon>
        <taxon>Lingula</taxon>
    </lineage>
</organism>
<dbReference type="RefSeq" id="XP_013407585.1">
    <property type="nucleotide sequence ID" value="XM_013552131.1"/>
</dbReference>
<accession>A0A1S3JB06</accession>
<dbReference type="PROSITE" id="PS50294">
    <property type="entry name" value="WD_REPEATS_REGION"/>
    <property type="match status" value="5"/>
</dbReference>
<dbReference type="CDD" id="cd00200">
    <property type="entry name" value="WD40"/>
    <property type="match status" value="1"/>
</dbReference>
<dbReference type="InterPro" id="IPR019775">
    <property type="entry name" value="WD40_repeat_CS"/>
</dbReference>
<evidence type="ECO:0000256" key="4">
    <source>
        <dbReference type="SAM" id="Coils"/>
    </source>
</evidence>
<dbReference type="Proteomes" id="UP000085678">
    <property type="component" value="Unplaced"/>
</dbReference>
<feature type="repeat" description="WD" evidence="3">
    <location>
        <begin position="583"/>
        <end position="615"/>
    </location>
</feature>
<feature type="region of interest" description="Disordered" evidence="5">
    <location>
        <begin position="50"/>
        <end position="71"/>
    </location>
</feature>
<dbReference type="PANTHER" id="PTHR14604:SF3">
    <property type="entry name" value="SPERM-ASSOCIATED ANTIGEN 16 PROTEIN"/>
    <property type="match status" value="1"/>
</dbReference>
<dbReference type="InterPro" id="IPR015943">
    <property type="entry name" value="WD40/YVTN_repeat-like_dom_sf"/>
</dbReference>
<feature type="repeat" description="WD" evidence="3">
    <location>
        <begin position="374"/>
        <end position="415"/>
    </location>
</feature>
<proteinExistence type="predicted"/>
<dbReference type="FunFam" id="2.130.10.10:FF:001313">
    <property type="entry name" value="Predicted protein"/>
    <property type="match status" value="1"/>
</dbReference>
<feature type="region of interest" description="Disordered" evidence="5">
    <location>
        <begin position="266"/>
        <end position="301"/>
    </location>
</feature>
<protein>
    <submittedName>
        <fullName evidence="7">Sperm-associated antigen 16 protein</fullName>
    </submittedName>
</protein>
<dbReference type="InterPro" id="IPR001680">
    <property type="entry name" value="WD40_rpt"/>
</dbReference>
<dbReference type="Gene3D" id="2.130.10.10">
    <property type="entry name" value="YVTN repeat-like/Quinoprotein amine dehydrogenase"/>
    <property type="match status" value="2"/>
</dbReference>
<feature type="repeat" description="WD" evidence="3">
    <location>
        <begin position="416"/>
        <end position="457"/>
    </location>
</feature>
<dbReference type="KEGG" id="lak:106171687"/>
<dbReference type="InterPro" id="IPR036322">
    <property type="entry name" value="WD40_repeat_dom_sf"/>
</dbReference>
<keyword evidence="1 3" id="KW-0853">WD repeat</keyword>
<evidence type="ECO:0000256" key="3">
    <source>
        <dbReference type="PROSITE-ProRule" id="PRU00221"/>
    </source>
</evidence>
<name>A0A1S3JB06_LINAN</name>
<feature type="repeat" description="WD" evidence="3">
    <location>
        <begin position="458"/>
        <end position="499"/>
    </location>
</feature>
<dbReference type="InterPro" id="IPR020472">
    <property type="entry name" value="WD40_PAC1"/>
</dbReference>